<reference evidence="1 2" key="1">
    <citation type="submission" date="2024-11" db="EMBL/GenBank/DDBJ databases">
        <title>Adaptive evolution of stress response genes in parasites aligns with host niche diversity.</title>
        <authorList>
            <person name="Hahn C."/>
            <person name="Resl P."/>
        </authorList>
    </citation>
    <scope>NUCLEOTIDE SEQUENCE [LARGE SCALE GENOMIC DNA]</scope>
    <source>
        <strain evidence="1">EGGRZ-B1_66</strain>
        <tissue evidence="1">Body</tissue>
    </source>
</reference>
<accession>A0ABD2QI37</accession>
<name>A0ABD2QI37_9PLAT</name>
<sequence length="99" mass="11906">MYYEQTHTSSLKDEFQKTKEQHELMKELKCGLKHKNNCLKDTEFKQALARRYLKPKPDRRKLMYENKFATSIVLEPLMNVREGISMFDQNFDDAHHPEN</sequence>
<evidence type="ECO:0000313" key="1">
    <source>
        <dbReference type="EMBL" id="KAL3319115.1"/>
    </source>
</evidence>
<protein>
    <submittedName>
        <fullName evidence="1">Uncharacterized protein</fullName>
    </submittedName>
</protein>
<dbReference type="Proteomes" id="UP001626550">
    <property type="component" value="Unassembled WGS sequence"/>
</dbReference>
<gene>
    <name evidence="1" type="ORF">Ciccas_002225</name>
</gene>
<evidence type="ECO:0000313" key="2">
    <source>
        <dbReference type="Proteomes" id="UP001626550"/>
    </source>
</evidence>
<comment type="caution">
    <text evidence="1">The sequence shown here is derived from an EMBL/GenBank/DDBJ whole genome shotgun (WGS) entry which is preliminary data.</text>
</comment>
<dbReference type="AlphaFoldDB" id="A0ABD2QI37"/>
<keyword evidence="2" id="KW-1185">Reference proteome</keyword>
<dbReference type="EMBL" id="JBJKFK010000169">
    <property type="protein sequence ID" value="KAL3319115.1"/>
    <property type="molecule type" value="Genomic_DNA"/>
</dbReference>
<organism evidence="1 2">
    <name type="scientific">Cichlidogyrus casuarinus</name>
    <dbReference type="NCBI Taxonomy" id="1844966"/>
    <lineage>
        <taxon>Eukaryota</taxon>
        <taxon>Metazoa</taxon>
        <taxon>Spiralia</taxon>
        <taxon>Lophotrochozoa</taxon>
        <taxon>Platyhelminthes</taxon>
        <taxon>Monogenea</taxon>
        <taxon>Monopisthocotylea</taxon>
        <taxon>Dactylogyridea</taxon>
        <taxon>Ancyrocephalidae</taxon>
        <taxon>Cichlidogyrus</taxon>
    </lineage>
</organism>
<proteinExistence type="predicted"/>